<evidence type="ECO:0000256" key="2">
    <source>
        <dbReference type="ARBA" id="ARBA00008479"/>
    </source>
</evidence>
<keyword evidence="6" id="KW-1185">Reference proteome</keyword>
<proteinExistence type="inferred from homology"/>
<dbReference type="RefSeq" id="XP_046589805.1">
    <property type="nucleotide sequence ID" value="XM_046733849.1"/>
</dbReference>
<evidence type="ECO:0000313" key="7">
    <source>
        <dbReference type="RefSeq" id="XP_046589804.1"/>
    </source>
</evidence>
<feature type="region of interest" description="Disordered" evidence="5">
    <location>
        <begin position="234"/>
        <end position="292"/>
    </location>
</feature>
<evidence type="ECO:0000256" key="5">
    <source>
        <dbReference type="SAM" id="MobiDB-lite"/>
    </source>
</evidence>
<dbReference type="InterPro" id="IPR019002">
    <property type="entry name" value="Ribosome_biogenesis_Nop16"/>
</dbReference>
<accession>A0ABM3FP60</accession>
<comment type="subcellular location">
    <subcellularLocation>
        <location evidence="1">Nucleus</location>
        <location evidence="1">Nucleolus</location>
    </subcellularLocation>
</comment>
<dbReference type="PANTHER" id="PTHR13243">
    <property type="entry name" value="HSPC111 PROTEIN-RELATED"/>
    <property type="match status" value="1"/>
</dbReference>
<sequence>MTKVRKQKRKKRFRANVNRKRLRNKLQKLPKIDCKEIENEWERKKSIRSNLNEMGLTYDPNEVLQIRSIKQDLIGVIKRDKIITENNVQEVDEEDSTNQINLFKRKIHVANDLENEAKAPRERLFRLPKNQVQFITYMMEKYGDDYKAMARDKKNYYQLTWCQIRGKIDKFKSIPEQYAEYLLKTGEIVLDDPTPLEETKKRIGEENAMKYSVPTKQKVAKKRKSLWEVESIGDDDETDEFHTGNKNLSDDTNNANSIHSKNGLKKLKLFSDDESDAEHAPVETNKKKHLLS</sequence>
<keyword evidence="4" id="KW-0539">Nucleus</keyword>
<name>A0ABM3FP60_NEOLC</name>
<evidence type="ECO:0000256" key="1">
    <source>
        <dbReference type="ARBA" id="ARBA00004604"/>
    </source>
</evidence>
<reference evidence="7 8" key="1">
    <citation type="submission" date="2025-05" db="UniProtKB">
        <authorList>
            <consortium name="RefSeq"/>
        </authorList>
    </citation>
    <scope>IDENTIFICATION</scope>
    <source>
        <tissue evidence="7 8">Thorax and Abdomen</tissue>
    </source>
</reference>
<evidence type="ECO:0000313" key="8">
    <source>
        <dbReference type="RefSeq" id="XP_046589805.1"/>
    </source>
</evidence>
<dbReference type="GeneID" id="107222882"/>
<dbReference type="RefSeq" id="XP_046589804.1">
    <property type="nucleotide sequence ID" value="XM_046733848.1"/>
</dbReference>
<evidence type="ECO:0000256" key="3">
    <source>
        <dbReference type="ARBA" id="ARBA00015522"/>
    </source>
</evidence>
<organism evidence="6 8">
    <name type="scientific">Neodiprion lecontei</name>
    <name type="common">Redheaded pine sawfly</name>
    <dbReference type="NCBI Taxonomy" id="441921"/>
    <lineage>
        <taxon>Eukaryota</taxon>
        <taxon>Metazoa</taxon>
        <taxon>Ecdysozoa</taxon>
        <taxon>Arthropoda</taxon>
        <taxon>Hexapoda</taxon>
        <taxon>Insecta</taxon>
        <taxon>Pterygota</taxon>
        <taxon>Neoptera</taxon>
        <taxon>Endopterygota</taxon>
        <taxon>Hymenoptera</taxon>
        <taxon>Tenthredinoidea</taxon>
        <taxon>Diprionidae</taxon>
        <taxon>Diprioninae</taxon>
        <taxon>Neodiprion</taxon>
    </lineage>
</organism>
<dbReference type="PANTHER" id="PTHR13243:SF1">
    <property type="entry name" value="NUCLEOLAR PROTEIN 16"/>
    <property type="match status" value="1"/>
</dbReference>
<dbReference type="Proteomes" id="UP000829291">
    <property type="component" value="Chromosome 3"/>
</dbReference>
<evidence type="ECO:0000256" key="4">
    <source>
        <dbReference type="ARBA" id="ARBA00023242"/>
    </source>
</evidence>
<dbReference type="Pfam" id="PF09420">
    <property type="entry name" value="Nop16"/>
    <property type="match status" value="1"/>
</dbReference>
<feature type="compositionally biased region" description="Polar residues" evidence="5">
    <location>
        <begin position="244"/>
        <end position="260"/>
    </location>
</feature>
<comment type="similarity">
    <text evidence="2">Belongs to the NOP16 family.</text>
</comment>
<evidence type="ECO:0000313" key="6">
    <source>
        <dbReference type="Proteomes" id="UP000829291"/>
    </source>
</evidence>
<gene>
    <name evidence="8" type="primary">LOC107222882</name>
    <name evidence="7" type="synonym">LOC124293333</name>
</gene>
<protein>
    <recommendedName>
        <fullName evidence="3">Nucleolar protein 16</fullName>
    </recommendedName>
</protein>